<dbReference type="EMBL" id="JACSEA010000007">
    <property type="protein sequence ID" value="KAF7396797.1"/>
    <property type="molecule type" value="Genomic_DNA"/>
</dbReference>
<sequence>MSDPSTIDTVQAEIVSFLLFHFVFLISYLPENYAKAKTEEKSRTIVILSIRLSPSLSYVEEISPTYPDDSSVSAAVKERTADATRARFSVKVPRNEISLPVYFARCPKRST</sequence>
<reference evidence="2" key="1">
    <citation type="journal article" date="2020" name="G3 (Bethesda)">
        <title>High-Quality Assemblies for Three Invasive Social Wasps from the &lt;i&gt;Vespula&lt;/i&gt; Genus.</title>
        <authorList>
            <person name="Harrop T.W.R."/>
            <person name="Guhlin J."/>
            <person name="McLaughlin G.M."/>
            <person name="Permina E."/>
            <person name="Stockwell P."/>
            <person name="Gilligan J."/>
            <person name="Le Lec M.F."/>
            <person name="Gruber M.A.M."/>
            <person name="Quinn O."/>
            <person name="Lovegrove M."/>
            <person name="Duncan E.J."/>
            <person name="Remnant E.J."/>
            <person name="Van Eeckhoven J."/>
            <person name="Graham B."/>
            <person name="Knapp R.A."/>
            <person name="Langford K.W."/>
            <person name="Kronenberg Z."/>
            <person name="Press M.O."/>
            <person name="Eacker S.M."/>
            <person name="Wilson-Rankin E.E."/>
            <person name="Purcell J."/>
            <person name="Lester P.J."/>
            <person name="Dearden P.K."/>
        </authorList>
    </citation>
    <scope>NUCLEOTIDE SEQUENCE</scope>
    <source>
        <strain evidence="2">Marl-1</strain>
    </source>
</reference>
<evidence type="ECO:0000313" key="2">
    <source>
        <dbReference type="EMBL" id="KAF7396797.1"/>
    </source>
</evidence>
<keyword evidence="1" id="KW-0472">Membrane</keyword>
<evidence type="ECO:0000256" key="1">
    <source>
        <dbReference type="SAM" id="Phobius"/>
    </source>
</evidence>
<gene>
    <name evidence="2" type="ORF">HZH66_007659</name>
</gene>
<feature type="transmembrane region" description="Helical" evidence="1">
    <location>
        <begin position="12"/>
        <end position="29"/>
    </location>
</feature>
<proteinExistence type="predicted"/>
<protein>
    <submittedName>
        <fullName evidence="2">Uncharacterized protein</fullName>
    </submittedName>
</protein>
<accession>A0A834N5A5</accession>
<dbReference type="AlphaFoldDB" id="A0A834N5A5"/>
<keyword evidence="1" id="KW-0812">Transmembrane</keyword>
<keyword evidence="3" id="KW-1185">Reference proteome</keyword>
<name>A0A834N5A5_VESVU</name>
<evidence type="ECO:0000313" key="3">
    <source>
        <dbReference type="Proteomes" id="UP000614350"/>
    </source>
</evidence>
<dbReference type="Proteomes" id="UP000614350">
    <property type="component" value="Unassembled WGS sequence"/>
</dbReference>
<comment type="caution">
    <text evidence="2">The sequence shown here is derived from an EMBL/GenBank/DDBJ whole genome shotgun (WGS) entry which is preliminary data.</text>
</comment>
<keyword evidence="1" id="KW-1133">Transmembrane helix</keyword>
<organism evidence="2 3">
    <name type="scientific">Vespula vulgaris</name>
    <name type="common">Yellow jacket</name>
    <name type="synonym">Wasp</name>
    <dbReference type="NCBI Taxonomy" id="7454"/>
    <lineage>
        <taxon>Eukaryota</taxon>
        <taxon>Metazoa</taxon>
        <taxon>Ecdysozoa</taxon>
        <taxon>Arthropoda</taxon>
        <taxon>Hexapoda</taxon>
        <taxon>Insecta</taxon>
        <taxon>Pterygota</taxon>
        <taxon>Neoptera</taxon>
        <taxon>Endopterygota</taxon>
        <taxon>Hymenoptera</taxon>
        <taxon>Apocrita</taxon>
        <taxon>Aculeata</taxon>
        <taxon>Vespoidea</taxon>
        <taxon>Vespidae</taxon>
        <taxon>Vespinae</taxon>
        <taxon>Vespula</taxon>
    </lineage>
</organism>